<evidence type="ECO:0000259" key="4">
    <source>
        <dbReference type="PROSITE" id="PS50118"/>
    </source>
</evidence>
<feature type="compositionally biased region" description="Basic and acidic residues" evidence="3">
    <location>
        <begin position="87"/>
        <end position="165"/>
    </location>
</feature>
<dbReference type="PANTHER" id="PTHR48112:SF22">
    <property type="entry name" value="MITOCHONDRIAL TRANSCRIPTION FACTOR A, ISOFORM B"/>
    <property type="match status" value="1"/>
</dbReference>
<feature type="region of interest" description="Disordered" evidence="3">
    <location>
        <begin position="34"/>
        <end position="177"/>
    </location>
</feature>
<protein>
    <recommendedName>
        <fullName evidence="4">HMG box domain-containing protein</fullName>
    </recommendedName>
</protein>
<feature type="domain" description="HMG box" evidence="4">
    <location>
        <begin position="172"/>
        <end position="237"/>
    </location>
</feature>
<dbReference type="InterPro" id="IPR009071">
    <property type="entry name" value="HMG_box_dom"/>
</dbReference>
<comment type="caution">
    <text evidence="5">The sequence shown here is derived from an EMBL/GenBank/DDBJ whole genome shotgun (WGS) entry which is preliminary data.</text>
</comment>
<evidence type="ECO:0000256" key="1">
    <source>
        <dbReference type="ARBA" id="ARBA00023125"/>
    </source>
</evidence>
<keyword evidence="2" id="KW-0539">Nucleus</keyword>
<dbReference type="AlphaFoldDB" id="A0A8H3DFJ1"/>
<feature type="DNA-binding region" description="HMG box" evidence="2">
    <location>
        <begin position="266"/>
        <end position="351"/>
    </location>
</feature>
<dbReference type="PROSITE" id="PS50118">
    <property type="entry name" value="HMG_BOX_2"/>
    <property type="match status" value="2"/>
</dbReference>
<sequence>MFSNRILLMRPALYAPIAPQIRAFSLARIALEPARKTEPPPPPPLATKGRKTAATTKATATPAAKIPTSTITKKAAAVAAAPVTRTRLTEKERAARDKAKEKEKLAKAKEKENLAKAKEKEREREKLRKAKEREKEREKKAKEKLREAAKKEKEKVKAEAAKMVEKPYPPPPKAPKGGYFMFITDPNVKREPGEGVVDDAIKASQAWKDLSEAERENYKKKAERARAVWKEEIAKWVSSLNLAQLMAARANREPGTRDESAMNALPKRPSNAYAIFLRDMTSREDFRNKVDALAQKEGITDERELARKKIGLYGRTSADIWNSMSDKEKAVYSTKAADAKKQWDKEFGHLIAAQKEEIAATLP</sequence>
<dbReference type="InterPro" id="IPR050342">
    <property type="entry name" value="HMGB"/>
</dbReference>
<dbReference type="Gene3D" id="1.10.30.10">
    <property type="entry name" value="High mobility group box domain"/>
    <property type="match status" value="2"/>
</dbReference>
<dbReference type="SMART" id="SM00398">
    <property type="entry name" value="HMG"/>
    <property type="match status" value="2"/>
</dbReference>
<evidence type="ECO:0000313" key="5">
    <source>
        <dbReference type="EMBL" id="CAE6528400.1"/>
    </source>
</evidence>
<evidence type="ECO:0000256" key="3">
    <source>
        <dbReference type="SAM" id="MobiDB-lite"/>
    </source>
</evidence>
<gene>
    <name evidence="5" type="ORF">RDB_LOCUS126758</name>
</gene>
<dbReference type="Proteomes" id="UP000663850">
    <property type="component" value="Unassembled WGS sequence"/>
</dbReference>
<proteinExistence type="predicted"/>
<accession>A0A8H3DFJ1</accession>
<reference evidence="5" key="1">
    <citation type="submission" date="2021-01" db="EMBL/GenBank/DDBJ databases">
        <authorList>
            <person name="Kaushik A."/>
        </authorList>
    </citation>
    <scope>NUCLEOTIDE SEQUENCE</scope>
    <source>
        <strain evidence="5">Type strain: AG8-Rh-89/</strain>
    </source>
</reference>
<feature type="domain" description="HMG box" evidence="4">
    <location>
        <begin position="266"/>
        <end position="351"/>
    </location>
</feature>
<dbReference type="GO" id="GO:0003677">
    <property type="term" value="F:DNA binding"/>
    <property type="evidence" value="ECO:0007669"/>
    <property type="project" value="UniProtKB-UniRule"/>
</dbReference>
<dbReference type="EMBL" id="CAJMWZ010006849">
    <property type="protein sequence ID" value="CAE6528400.1"/>
    <property type="molecule type" value="Genomic_DNA"/>
</dbReference>
<dbReference type="GO" id="GO:0005634">
    <property type="term" value="C:nucleus"/>
    <property type="evidence" value="ECO:0007669"/>
    <property type="project" value="UniProtKB-UniRule"/>
</dbReference>
<organism evidence="5 6">
    <name type="scientific">Rhizoctonia solani</name>
    <dbReference type="NCBI Taxonomy" id="456999"/>
    <lineage>
        <taxon>Eukaryota</taxon>
        <taxon>Fungi</taxon>
        <taxon>Dikarya</taxon>
        <taxon>Basidiomycota</taxon>
        <taxon>Agaricomycotina</taxon>
        <taxon>Agaricomycetes</taxon>
        <taxon>Cantharellales</taxon>
        <taxon>Ceratobasidiaceae</taxon>
        <taxon>Rhizoctonia</taxon>
    </lineage>
</organism>
<dbReference type="InterPro" id="IPR036910">
    <property type="entry name" value="HMG_box_dom_sf"/>
</dbReference>
<dbReference type="SUPFAM" id="SSF47095">
    <property type="entry name" value="HMG-box"/>
    <property type="match status" value="2"/>
</dbReference>
<dbReference type="Pfam" id="PF09011">
    <property type="entry name" value="HMG_box_2"/>
    <property type="match status" value="1"/>
</dbReference>
<keyword evidence="1 2" id="KW-0238">DNA-binding</keyword>
<evidence type="ECO:0000313" key="6">
    <source>
        <dbReference type="Proteomes" id="UP000663850"/>
    </source>
</evidence>
<evidence type="ECO:0000256" key="2">
    <source>
        <dbReference type="PROSITE-ProRule" id="PRU00267"/>
    </source>
</evidence>
<dbReference type="PANTHER" id="PTHR48112">
    <property type="entry name" value="HIGH MOBILITY GROUP PROTEIN DSP1"/>
    <property type="match status" value="1"/>
</dbReference>
<feature type="compositionally biased region" description="Low complexity" evidence="3">
    <location>
        <begin position="52"/>
        <end position="86"/>
    </location>
</feature>
<feature type="DNA-binding region" description="HMG box" evidence="2">
    <location>
        <begin position="172"/>
        <end position="237"/>
    </location>
</feature>
<name>A0A8H3DFJ1_9AGAM</name>